<proteinExistence type="predicted"/>
<name>A0A0V8IL09_9MICC</name>
<protein>
    <recommendedName>
        <fullName evidence="3">NACHT domain-containing protein</fullName>
    </recommendedName>
</protein>
<organism evidence="1 2">
    <name type="scientific">Pseudarthrobacter enclensis</name>
    <dbReference type="NCBI Taxonomy" id="993070"/>
    <lineage>
        <taxon>Bacteria</taxon>
        <taxon>Bacillati</taxon>
        <taxon>Actinomycetota</taxon>
        <taxon>Actinomycetes</taxon>
        <taxon>Micrococcales</taxon>
        <taxon>Micrococcaceae</taxon>
        <taxon>Pseudarthrobacter</taxon>
    </lineage>
</organism>
<keyword evidence="2" id="KW-1185">Reference proteome</keyword>
<dbReference type="Proteomes" id="UP000053199">
    <property type="component" value="Unassembled WGS sequence"/>
</dbReference>
<dbReference type="AlphaFoldDB" id="A0A0V8IL09"/>
<dbReference type="Gene3D" id="3.40.50.300">
    <property type="entry name" value="P-loop containing nucleotide triphosphate hydrolases"/>
    <property type="match status" value="1"/>
</dbReference>
<reference evidence="1 2" key="1">
    <citation type="journal article" date="2014" name="Arch. Microbiol.">
        <title>Arthrobacter enclensis sp. nov., isolated from sediment sample.</title>
        <authorList>
            <person name="Dastager S.G."/>
            <person name="Liu Q."/>
            <person name="Tang S.K."/>
            <person name="Krishnamurthi S."/>
            <person name="Lee J.C."/>
            <person name="Li W.J."/>
        </authorList>
    </citation>
    <scope>NUCLEOTIDE SEQUENCE [LARGE SCALE GENOMIC DNA]</scope>
    <source>
        <strain evidence="1 2">NIO-1008</strain>
    </source>
</reference>
<dbReference type="InterPro" id="IPR027417">
    <property type="entry name" value="P-loop_NTPase"/>
</dbReference>
<evidence type="ECO:0000313" key="2">
    <source>
        <dbReference type="Proteomes" id="UP000053199"/>
    </source>
</evidence>
<evidence type="ECO:0008006" key="3">
    <source>
        <dbReference type="Google" id="ProtNLM"/>
    </source>
</evidence>
<dbReference type="EMBL" id="LNQM01000005">
    <property type="protein sequence ID" value="KSU75407.1"/>
    <property type="molecule type" value="Genomic_DNA"/>
</dbReference>
<comment type="caution">
    <text evidence="1">The sequence shown here is derived from an EMBL/GenBank/DDBJ whole genome shotgun (WGS) entry which is preliminary data.</text>
</comment>
<evidence type="ECO:0000313" key="1">
    <source>
        <dbReference type="EMBL" id="KSU75407.1"/>
    </source>
</evidence>
<sequence length="677" mass="75869">MIGGPGQGKSTIGQLICQSYRAAILEARTGELALDQQRIMHDTLTHLREIRVPLPRMHRWPIYVRLTEYSERILGAEDYSLLKFIAEQINNRGGAYSLTQGHLYNWLRQWPWMIVLDGLDEVPDTHTRRTLLQKVSEFLSDAAMQRADISVLVTTRRQGYNDDMRTWEPREFELVELSNQQALHYGRQLVTSRHPADSAFADLVHDRLIEAAKEKMTAKLMGSPLQVSIMASLLEDRVRLPTTRHALFADFYETVFKREANKIGSIGERVEQHKANIDALHNAAGMLLHFDGEKSGQADVHLTRADLQSIATDQLVAQTYENSAARKAAEHLIGLATDRFILLVEKSTDNWGFEVRSFQEFMASRYIVSGPEDQIMDRLRILARSSHWRNTWLFAAAQVFEMRPHLRETLLAIVAEADSQSMSDYLARPGAILAVDMLLDNFAATTPGLQQRLVKQTIEILDAPLLPVEILPIIQEASERDPVVRRLVQERFQAAMRAGGPRRASMLVLMRLWTRRYKGAISTYVRPRLPGTASSAKPDGGGESFESIWGSAGQAARRQSDFNVGEMLADKINWDSLSEDETATLSDFLKEAQRLRVLPQSGGIKGYSVRKVGALTTAKVAKSNGICAVLADACESLSEEETAVAEWLIRQIAQSVRQDFVGDKLSSAGPLPQRASA</sequence>
<gene>
    <name evidence="1" type="ORF">AS031_12605</name>
</gene>
<accession>A0A0V8IL09</accession>
<dbReference type="STRING" id="993070.AS031_12605"/>
<dbReference type="SUPFAM" id="SSF52540">
    <property type="entry name" value="P-loop containing nucleoside triphosphate hydrolases"/>
    <property type="match status" value="1"/>
</dbReference>